<protein>
    <submittedName>
        <fullName evidence="1">Uncharacterized protein</fullName>
    </submittedName>
</protein>
<proteinExistence type="predicted"/>
<reference evidence="1" key="1">
    <citation type="submission" date="2015-10" db="EMBL/GenBank/DDBJ databases">
        <authorList>
            <person name="Gilbert D.G."/>
        </authorList>
    </citation>
    <scope>NUCLEOTIDE SEQUENCE</scope>
</reference>
<evidence type="ECO:0000313" key="1">
    <source>
        <dbReference type="EMBL" id="CUS44585.1"/>
    </source>
</evidence>
<accession>A0A160TI36</accession>
<name>A0A160TI36_9ZZZZ</name>
<gene>
    <name evidence="1" type="ORF">MGWOODY_Smn2312</name>
</gene>
<organism evidence="1">
    <name type="scientific">hydrothermal vent metagenome</name>
    <dbReference type="NCBI Taxonomy" id="652676"/>
    <lineage>
        <taxon>unclassified sequences</taxon>
        <taxon>metagenomes</taxon>
        <taxon>ecological metagenomes</taxon>
    </lineage>
</organism>
<dbReference type="EMBL" id="CZQE01000160">
    <property type="protein sequence ID" value="CUS44585.1"/>
    <property type="molecule type" value="Genomic_DNA"/>
</dbReference>
<dbReference type="AlphaFoldDB" id="A0A160TI36"/>
<sequence length="51" mass="5501">MHQITIIAALIAAAFSIGYLFENSSPVFRAIAAGHDVVQFAPFGLVIGLRW</sequence>